<dbReference type="SUPFAM" id="SSF88946">
    <property type="entry name" value="Sigma2 domain of RNA polymerase sigma factors"/>
    <property type="match status" value="1"/>
</dbReference>
<dbReference type="GO" id="GO:0016987">
    <property type="term" value="F:sigma factor activity"/>
    <property type="evidence" value="ECO:0007669"/>
    <property type="project" value="UniProtKB-KW"/>
</dbReference>
<evidence type="ECO:0000256" key="1">
    <source>
        <dbReference type="ARBA" id="ARBA00010641"/>
    </source>
</evidence>
<dbReference type="InterPro" id="IPR014284">
    <property type="entry name" value="RNA_pol_sigma-70_dom"/>
</dbReference>
<evidence type="ECO:0000259" key="7">
    <source>
        <dbReference type="Pfam" id="PF08281"/>
    </source>
</evidence>
<keyword evidence="4" id="KW-0804">Transcription</keyword>
<dbReference type="EMBL" id="JACHJK010000001">
    <property type="protein sequence ID" value="MBB5925102.1"/>
    <property type="molecule type" value="Genomic_DNA"/>
</dbReference>
<proteinExistence type="inferred from homology"/>
<evidence type="ECO:0000313" key="9">
    <source>
        <dbReference type="Proteomes" id="UP000585836"/>
    </source>
</evidence>
<dbReference type="InterPro" id="IPR013249">
    <property type="entry name" value="RNA_pol_sigma70_r4_t2"/>
</dbReference>
<keyword evidence="9" id="KW-1185">Reference proteome</keyword>
<name>A0A7W9PPW1_9ACTN</name>
<evidence type="ECO:0000256" key="3">
    <source>
        <dbReference type="ARBA" id="ARBA00023082"/>
    </source>
</evidence>
<dbReference type="PANTHER" id="PTHR43133:SF51">
    <property type="entry name" value="RNA POLYMERASE SIGMA FACTOR"/>
    <property type="match status" value="1"/>
</dbReference>
<dbReference type="CDD" id="cd06171">
    <property type="entry name" value="Sigma70_r4"/>
    <property type="match status" value="1"/>
</dbReference>
<dbReference type="InterPro" id="IPR036388">
    <property type="entry name" value="WH-like_DNA-bd_sf"/>
</dbReference>
<comment type="caution">
    <text evidence="8">The sequence shown here is derived from an EMBL/GenBank/DDBJ whole genome shotgun (WGS) entry which is preliminary data.</text>
</comment>
<feature type="region of interest" description="Disordered" evidence="5">
    <location>
        <begin position="177"/>
        <end position="197"/>
    </location>
</feature>
<dbReference type="GO" id="GO:0006352">
    <property type="term" value="P:DNA-templated transcription initiation"/>
    <property type="evidence" value="ECO:0007669"/>
    <property type="project" value="InterPro"/>
</dbReference>
<evidence type="ECO:0000259" key="6">
    <source>
        <dbReference type="Pfam" id="PF04542"/>
    </source>
</evidence>
<protein>
    <submittedName>
        <fullName evidence="8">RNA polymerase sigma factor (Sigma-70 family)</fullName>
    </submittedName>
</protein>
<organism evidence="8 9">
    <name type="scientific">Streptomyces echinatus</name>
    <dbReference type="NCBI Taxonomy" id="67293"/>
    <lineage>
        <taxon>Bacteria</taxon>
        <taxon>Bacillati</taxon>
        <taxon>Actinomycetota</taxon>
        <taxon>Actinomycetes</taxon>
        <taxon>Kitasatosporales</taxon>
        <taxon>Streptomycetaceae</taxon>
        <taxon>Streptomyces</taxon>
    </lineage>
</organism>
<dbReference type="InterPro" id="IPR007627">
    <property type="entry name" value="RNA_pol_sigma70_r2"/>
</dbReference>
<evidence type="ECO:0000256" key="4">
    <source>
        <dbReference type="ARBA" id="ARBA00023163"/>
    </source>
</evidence>
<dbReference type="Gene3D" id="1.10.10.10">
    <property type="entry name" value="Winged helix-like DNA-binding domain superfamily/Winged helix DNA-binding domain"/>
    <property type="match status" value="1"/>
</dbReference>
<dbReference type="GO" id="GO:0003677">
    <property type="term" value="F:DNA binding"/>
    <property type="evidence" value="ECO:0007669"/>
    <property type="project" value="InterPro"/>
</dbReference>
<evidence type="ECO:0000313" key="8">
    <source>
        <dbReference type="EMBL" id="MBB5925102.1"/>
    </source>
</evidence>
<comment type="similarity">
    <text evidence="1">Belongs to the sigma-70 factor family. ECF subfamily.</text>
</comment>
<dbReference type="NCBIfam" id="TIGR02937">
    <property type="entry name" value="sigma70-ECF"/>
    <property type="match status" value="1"/>
</dbReference>
<feature type="domain" description="RNA polymerase sigma-70 region 2" evidence="6">
    <location>
        <begin position="30"/>
        <end position="95"/>
    </location>
</feature>
<dbReference type="Pfam" id="PF04542">
    <property type="entry name" value="Sigma70_r2"/>
    <property type="match status" value="1"/>
</dbReference>
<reference evidence="8 9" key="1">
    <citation type="submission" date="2020-08" db="EMBL/GenBank/DDBJ databases">
        <title>Genomic Encyclopedia of Type Strains, Phase III (KMG-III): the genomes of soil and plant-associated and newly described type strains.</title>
        <authorList>
            <person name="Whitman W."/>
        </authorList>
    </citation>
    <scope>NUCLEOTIDE SEQUENCE [LARGE SCALE GENOMIC DNA]</scope>
    <source>
        <strain evidence="8 9">CECT 3313</strain>
    </source>
</reference>
<accession>A0A7W9PPW1</accession>
<evidence type="ECO:0000256" key="5">
    <source>
        <dbReference type="SAM" id="MobiDB-lite"/>
    </source>
</evidence>
<evidence type="ECO:0000256" key="2">
    <source>
        <dbReference type="ARBA" id="ARBA00023015"/>
    </source>
</evidence>
<dbReference type="Pfam" id="PF08281">
    <property type="entry name" value="Sigma70_r4_2"/>
    <property type="match status" value="1"/>
</dbReference>
<dbReference type="PANTHER" id="PTHR43133">
    <property type="entry name" value="RNA POLYMERASE ECF-TYPE SIGMA FACTO"/>
    <property type="match status" value="1"/>
</dbReference>
<dbReference type="InterPro" id="IPR039425">
    <property type="entry name" value="RNA_pol_sigma-70-like"/>
</dbReference>
<dbReference type="AlphaFoldDB" id="A0A7W9PPW1"/>
<dbReference type="InterPro" id="IPR013325">
    <property type="entry name" value="RNA_pol_sigma_r2"/>
</dbReference>
<keyword evidence="2" id="KW-0805">Transcription regulation</keyword>
<keyword evidence="3" id="KW-0731">Sigma factor</keyword>
<feature type="domain" description="RNA polymerase sigma factor 70 region 4 type 2" evidence="7">
    <location>
        <begin position="128"/>
        <end position="178"/>
    </location>
</feature>
<dbReference type="InterPro" id="IPR013324">
    <property type="entry name" value="RNA_pol_sigma_r3/r4-like"/>
</dbReference>
<dbReference type="Gene3D" id="1.10.1740.10">
    <property type="match status" value="1"/>
</dbReference>
<gene>
    <name evidence="8" type="ORF">FHS34_000537</name>
</gene>
<dbReference type="Proteomes" id="UP000585836">
    <property type="component" value="Unassembled WGS sequence"/>
</dbReference>
<dbReference type="SUPFAM" id="SSF88659">
    <property type="entry name" value="Sigma3 and sigma4 domains of RNA polymerase sigma factors"/>
    <property type="match status" value="1"/>
</dbReference>
<sequence length="197" mass="20911">MSVSGTAWPGDRLVVAAQRGDVDAIAALVSGSHPNVRRFAHALCATPEDAEDAAQEALIILYRKIGMLRASGALASWMFRIVRNECLRRARTAARARAVLPDTALDTAVETAVESAEDEVLRRLEAGRVAAAVAALPPDQRRVLVMRDLQGHSGRAVAHALGLSTAAMKSRLHRARAAVHQTLRTTSDAAPGGGDVR</sequence>